<keyword evidence="2" id="KW-1185">Reference proteome</keyword>
<accession>A0A1B1AI67</accession>
<protein>
    <submittedName>
        <fullName evidence="1">Uncharacterized protein</fullName>
    </submittedName>
</protein>
<proteinExistence type="predicted"/>
<dbReference type="Pfam" id="PF12587">
    <property type="entry name" value="DUF3761"/>
    <property type="match status" value="1"/>
</dbReference>
<organism evidence="1 2">
    <name type="scientific">Candidatus Viadribacter manganicus</name>
    <dbReference type="NCBI Taxonomy" id="1759059"/>
    <lineage>
        <taxon>Bacteria</taxon>
        <taxon>Pseudomonadati</taxon>
        <taxon>Pseudomonadota</taxon>
        <taxon>Alphaproteobacteria</taxon>
        <taxon>Hyphomonadales</taxon>
        <taxon>Hyphomonadaceae</taxon>
        <taxon>Candidatus Viadribacter</taxon>
    </lineage>
</organism>
<name>A0A1B1AI67_9PROT</name>
<dbReference type="InParanoid" id="A0A1B1AI67"/>
<gene>
    <name evidence="1" type="ORF">ATE48_10165</name>
</gene>
<dbReference type="EMBL" id="CP013244">
    <property type="protein sequence ID" value="ANP46256.1"/>
    <property type="molecule type" value="Genomic_DNA"/>
</dbReference>
<dbReference type="Proteomes" id="UP000092498">
    <property type="component" value="Chromosome"/>
</dbReference>
<reference evidence="1 2" key="1">
    <citation type="submission" date="2015-11" db="EMBL/GenBank/DDBJ databases">
        <title>Whole-Genome Sequence of Candidatus Oderbacter manganicum from the National Park Lower Oder Valley, Germany.</title>
        <authorList>
            <person name="Braun B."/>
            <person name="Liere K."/>
            <person name="Szewzyk U."/>
        </authorList>
    </citation>
    <scope>NUCLEOTIDE SEQUENCE [LARGE SCALE GENOMIC DNA]</scope>
    <source>
        <strain evidence="1 2">OTSz_A_272</strain>
    </source>
</reference>
<dbReference type="RefSeq" id="WP_066770952.1">
    <property type="nucleotide sequence ID" value="NZ_CP013244.1"/>
</dbReference>
<dbReference type="AlphaFoldDB" id="A0A1B1AI67"/>
<evidence type="ECO:0000313" key="2">
    <source>
        <dbReference type="Proteomes" id="UP000092498"/>
    </source>
</evidence>
<dbReference type="KEGG" id="cbot:ATE48_10165"/>
<dbReference type="STRING" id="1759059.ATE48_10165"/>
<dbReference type="InterPro" id="IPR022236">
    <property type="entry name" value="DUF3761"/>
</dbReference>
<evidence type="ECO:0000313" key="1">
    <source>
        <dbReference type="EMBL" id="ANP46256.1"/>
    </source>
</evidence>
<sequence>MKRALAAALLLAACASEPIQPVEPLNLDPLAFEEIQLSIEVPSPIPEGATLNGRELSRTVTVDHPTVTAICRNGWVSYSQHRRGTCSGHRGVREWVNRPAD</sequence>